<dbReference type="RefSeq" id="XP_009061452.1">
    <property type="nucleotide sequence ID" value="XM_009063204.1"/>
</dbReference>
<dbReference type="CTD" id="20240266"/>
<name>V3ZA72_LOTGI</name>
<organism evidence="2 3">
    <name type="scientific">Lottia gigantea</name>
    <name type="common">Giant owl limpet</name>
    <dbReference type="NCBI Taxonomy" id="225164"/>
    <lineage>
        <taxon>Eukaryota</taxon>
        <taxon>Metazoa</taxon>
        <taxon>Spiralia</taxon>
        <taxon>Lophotrochozoa</taxon>
        <taxon>Mollusca</taxon>
        <taxon>Gastropoda</taxon>
        <taxon>Patellogastropoda</taxon>
        <taxon>Lottioidea</taxon>
        <taxon>Lottiidae</taxon>
        <taxon>Lottia</taxon>
    </lineage>
</organism>
<dbReference type="PROSITE" id="PS51257">
    <property type="entry name" value="PROKAR_LIPOPROTEIN"/>
    <property type="match status" value="1"/>
</dbReference>
<dbReference type="EMBL" id="KB202823">
    <property type="protein sequence ID" value="ESO87848.1"/>
    <property type="molecule type" value="Genomic_DNA"/>
</dbReference>
<reference evidence="2 3" key="1">
    <citation type="journal article" date="2013" name="Nature">
        <title>Insights into bilaterian evolution from three spiralian genomes.</title>
        <authorList>
            <person name="Simakov O."/>
            <person name="Marletaz F."/>
            <person name="Cho S.J."/>
            <person name="Edsinger-Gonzales E."/>
            <person name="Havlak P."/>
            <person name="Hellsten U."/>
            <person name="Kuo D.H."/>
            <person name="Larsson T."/>
            <person name="Lv J."/>
            <person name="Arendt D."/>
            <person name="Savage R."/>
            <person name="Osoegawa K."/>
            <person name="de Jong P."/>
            <person name="Grimwood J."/>
            <person name="Chapman J.A."/>
            <person name="Shapiro H."/>
            <person name="Aerts A."/>
            <person name="Otillar R.P."/>
            <person name="Terry A.Y."/>
            <person name="Boore J.L."/>
            <person name="Grigoriev I.V."/>
            <person name="Lindberg D.R."/>
            <person name="Seaver E.C."/>
            <person name="Weisblat D.A."/>
            <person name="Putnam N.H."/>
            <person name="Rokhsar D.S."/>
        </authorList>
    </citation>
    <scope>NUCLEOTIDE SEQUENCE [LARGE SCALE GENOMIC DNA]</scope>
</reference>
<feature type="chain" id="PRO_5004717681" description="ZP domain-containing protein" evidence="1">
    <location>
        <begin position="21"/>
        <end position="151"/>
    </location>
</feature>
<dbReference type="OrthoDB" id="10320855at2759"/>
<keyword evidence="3" id="KW-1185">Reference proteome</keyword>
<dbReference type="AlphaFoldDB" id="V3ZA72"/>
<evidence type="ECO:0000313" key="3">
    <source>
        <dbReference type="Proteomes" id="UP000030746"/>
    </source>
</evidence>
<dbReference type="HOGENOM" id="CLU_1733573_0_0_1"/>
<evidence type="ECO:0008006" key="4">
    <source>
        <dbReference type="Google" id="ProtNLM"/>
    </source>
</evidence>
<evidence type="ECO:0000256" key="1">
    <source>
        <dbReference type="SAM" id="SignalP"/>
    </source>
</evidence>
<evidence type="ECO:0000313" key="2">
    <source>
        <dbReference type="EMBL" id="ESO87848.1"/>
    </source>
</evidence>
<dbReference type="KEGG" id="lgi:LOTGIDRAFT_166149"/>
<keyword evidence="1" id="KW-0732">Signal</keyword>
<accession>V3ZA72</accession>
<dbReference type="GeneID" id="20240266"/>
<proteinExistence type="predicted"/>
<feature type="signal peptide" evidence="1">
    <location>
        <begin position="1"/>
        <end position="20"/>
    </location>
</feature>
<sequence>MVKVLSVLVLVFSFVQSCCQVSPIEPEVIGDLTIHCGRSDTSIVNITYYGDINMMFIEDKYEECSSEEISPAHHVIYNINGRDCGFQEFNNTNTWAVTVRLQKGFLVTAADKKVNLVCAYDDDVAGGTIINSTYDPVQPQQMNKINTENVM</sequence>
<dbReference type="Proteomes" id="UP000030746">
    <property type="component" value="Unassembled WGS sequence"/>
</dbReference>
<gene>
    <name evidence="2" type="ORF">LOTGIDRAFT_166149</name>
</gene>
<protein>
    <recommendedName>
        <fullName evidence="4">ZP domain-containing protein</fullName>
    </recommendedName>
</protein>